<accession>A0AC61N7Q0</accession>
<name>A0AC61N7Q0_9FIRM</name>
<sequence>MKRIKAEIISIENTNEDYYSIKLKPLDEFSWKAGQFVIVKMPESKINGKDKRTLSIASAPEEGFIMLGTRTGENISNFKRELLSKKPGDIITIEGPMGMFVKKEEMCPMVLVAGGIGITPVRGLLKSLEDEIGNMMELVYSSKNYYMYLDDLKEISEKNNRLILHTTENRVETSKEIDRIIEKYGNEPYYYISGTMGMVQSIKDKLKENNIEKTRVIADTMIGY</sequence>
<dbReference type="Proteomes" id="UP000595814">
    <property type="component" value="Chromosome"/>
</dbReference>
<dbReference type="EMBL" id="CP066744">
    <property type="protein sequence ID" value="QQK08243.1"/>
    <property type="molecule type" value="Genomic_DNA"/>
</dbReference>
<proteinExistence type="predicted"/>
<gene>
    <name evidence="1" type="ORF">JFY71_01510</name>
</gene>
<evidence type="ECO:0000313" key="1">
    <source>
        <dbReference type="EMBL" id="QQK08243.1"/>
    </source>
</evidence>
<protein>
    <submittedName>
        <fullName evidence="1">FAD-dependent oxidoreductase</fullName>
    </submittedName>
</protein>
<organism evidence="1 2">
    <name type="scientific">Miniphocaeibacter halophilus</name>
    <dbReference type="NCBI Taxonomy" id="2931922"/>
    <lineage>
        <taxon>Bacteria</taxon>
        <taxon>Bacillati</taxon>
        <taxon>Bacillota</taxon>
        <taxon>Tissierellia</taxon>
        <taxon>Tissierellales</taxon>
        <taxon>Peptoniphilaceae</taxon>
        <taxon>Miniphocaeibacter</taxon>
    </lineage>
</organism>
<evidence type="ECO:0000313" key="2">
    <source>
        <dbReference type="Proteomes" id="UP000595814"/>
    </source>
</evidence>
<reference evidence="1 2" key="1">
    <citation type="journal article" date="2022" name="Int. J. Syst. Evol. Microbiol.">
        <title>Miniphocaeibacter halophilus sp. nov., an ammonium-tolerant acetate-producing bacterium isolated from a biogas system.</title>
        <authorList>
            <person name="Schnurer A."/>
            <person name="Singh A."/>
            <person name="Bi S."/>
            <person name="Qiao W."/>
            <person name="Westerholm M."/>
        </authorList>
    </citation>
    <scope>NUCLEOTIDE SEQUENCE [LARGE SCALE GENOMIC DNA]</scope>
    <source>
        <strain evidence="1 2">AMB_01</strain>
    </source>
</reference>
<keyword evidence="2" id="KW-1185">Reference proteome</keyword>